<reference evidence="1 2" key="1">
    <citation type="journal article" date="2010" name="J. Bacteriol.">
        <title>Genome sequence of a cellulose-producing bacterium, Gluconacetobacter hansenii ATCC 23769.</title>
        <authorList>
            <person name="Iyer P.R."/>
            <person name="Geib S.M."/>
            <person name="Catchmark J."/>
            <person name="Kao T.H."/>
            <person name="Tien M."/>
        </authorList>
    </citation>
    <scope>NUCLEOTIDE SEQUENCE [LARGE SCALE GENOMIC DNA]</scope>
    <source>
        <strain evidence="1 2">ATCC 23769</strain>
    </source>
</reference>
<comment type="caution">
    <text evidence="1">The sequence shown here is derived from an EMBL/GenBank/DDBJ whole genome shotgun (WGS) entry which is preliminary data.</text>
</comment>
<evidence type="ECO:0000313" key="1">
    <source>
        <dbReference type="EMBL" id="EFG82782.1"/>
    </source>
</evidence>
<accession>D5QJJ9</accession>
<evidence type="ECO:0000313" key="2">
    <source>
        <dbReference type="Proteomes" id="UP000006468"/>
    </source>
</evidence>
<dbReference type="AlphaFoldDB" id="D5QJJ9"/>
<proteinExistence type="predicted"/>
<protein>
    <submittedName>
        <fullName evidence="1">Uncharacterized protein</fullName>
    </submittedName>
</protein>
<gene>
    <name evidence="1" type="ORF">GXY_16668</name>
</gene>
<dbReference type="HOGENOM" id="CLU_3008377_0_0_5"/>
<dbReference type="EMBL" id="ADTV01000070">
    <property type="protein sequence ID" value="EFG82782.1"/>
    <property type="molecule type" value="Genomic_DNA"/>
</dbReference>
<name>D5QJJ9_NOVHA</name>
<organism evidence="1 2">
    <name type="scientific">Novacetimonas hansenii ATCC 23769</name>
    <dbReference type="NCBI Taxonomy" id="714995"/>
    <lineage>
        <taxon>Bacteria</taxon>
        <taxon>Pseudomonadati</taxon>
        <taxon>Pseudomonadota</taxon>
        <taxon>Alphaproteobacteria</taxon>
        <taxon>Acetobacterales</taxon>
        <taxon>Acetobacteraceae</taxon>
        <taxon>Novacetimonas</taxon>
    </lineage>
</organism>
<dbReference type="Proteomes" id="UP000006468">
    <property type="component" value="Chromosome"/>
</dbReference>
<sequence length="56" mass="6161">MIPCIRGGLLRMRAPVVGKIIRIRVRNPSEAADVVHIYKGDGTCAIVMARSRRACL</sequence>